<evidence type="ECO:0000313" key="5">
    <source>
        <dbReference type="Proteomes" id="UP000264820"/>
    </source>
</evidence>
<dbReference type="PANTHER" id="PTHR42734">
    <property type="entry name" value="METAL TRANSPORT SYSTEM ATP-BINDING PROTEIN TM_0124-RELATED"/>
    <property type="match status" value="1"/>
</dbReference>
<dbReference type="PANTHER" id="PTHR42734:SF6">
    <property type="entry name" value="MOLYBDATE IMPORT ATP-BINDING PROTEIN MOLC"/>
    <property type="match status" value="1"/>
</dbReference>
<comment type="similarity">
    <text evidence="1">Belongs to the ABC transporter superfamily.</text>
</comment>
<sequence>MKRIIFFCPMLKVENISFSYHKMPVLKDIRFALEQGIHLAVIGESGSGKSTLLKAIYG</sequence>
<proteinExistence type="inferred from homology"/>
<dbReference type="SUPFAM" id="SSF52540">
    <property type="entry name" value="P-loop containing nucleoside triphosphate hydrolases"/>
    <property type="match status" value="1"/>
</dbReference>
<feature type="domain" description="ABC transporter" evidence="3">
    <location>
        <begin position="26"/>
        <end position="58"/>
    </location>
</feature>
<organism evidence="4 5">
    <name type="scientific">Hippocampus comes</name>
    <name type="common">Tiger tail seahorse</name>
    <dbReference type="NCBI Taxonomy" id="109280"/>
    <lineage>
        <taxon>Eukaryota</taxon>
        <taxon>Metazoa</taxon>
        <taxon>Chordata</taxon>
        <taxon>Craniata</taxon>
        <taxon>Vertebrata</taxon>
        <taxon>Euteleostomi</taxon>
        <taxon>Actinopterygii</taxon>
        <taxon>Neopterygii</taxon>
        <taxon>Teleostei</taxon>
        <taxon>Neoteleostei</taxon>
        <taxon>Acanthomorphata</taxon>
        <taxon>Syngnathiaria</taxon>
        <taxon>Syngnathiformes</taxon>
        <taxon>Syngnathoidei</taxon>
        <taxon>Syngnathidae</taxon>
        <taxon>Hippocampus</taxon>
    </lineage>
</organism>
<reference evidence="4" key="2">
    <citation type="submission" date="2025-09" db="UniProtKB">
        <authorList>
            <consortium name="Ensembl"/>
        </authorList>
    </citation>
    <scope>IDENTIFICATION</scope>
</reference>
<keyword evidence="5" id="KW-1185">Reference proteome</keyword>
<protein>
    <recommendedName>
        <fullName evidence="3">ABC transporter domain-containing protein</fullName>
    </recommendedName>
</protein>
<dbReference type="Gene3D" id="3.40.50.300">
    <property type="entry name" value="P-loop containing nucleotide triphosphate hydrolases"/>
    <property type="match status" value="1"/>
</dbReference>
<evidence type="ECO:0000256" key="2">
    <source>
        <dbReference type="ARBA" id="ARBA00022448"/>
    </source>
</evidence>
<dbReference type="InterPro" id="IPR003439">
    <property type="entry name" value="ABC_transporter-like_ATP-bd"/>
</dbReference>
<evidence type="ECO:0000256" key="1">
    <source>
        <dbReference type="ARBA" id="ARBA00005417"/>
    </source>
</evidence>
<dbReference type="AlphaFoldDB" id="A0A3Q2XTF0"/>
<dbReference type="InterPro" id="IPR027417">
    <property type="entry name" value="P-loop_NTPase"/>
</dbReference>
<accession>A0A3Q2XTF0</accession>
<dbReference type="Pfam" id="PF00005">
    <property type="entry name" value="ABC_tran"/>
    <property type="match status" value="1"/>
</dbReference>
<reference evidence="4" key="1">
    <citation type="submission" date="2025-08" db="UniProtKB">
        <authorList>
            <consortium name="Ensembl"/>
        </authorList>
    </citation>
    <scope>IDENTIFICATION</scope>
</reference>
<dbReference type="GO" id="GO:0016887">
    <property type="term" value="F:ATP hydrolysis activity"/>
    <property type="evidence" value="ECO:0007669"/>
    <property type="project" value="InterPro"/>
</dbReference>
<evidence type="ECO:0000313" key="4">
    <source>
        <dbReference type="Ensembl" id="ENSHCOP00000008223.1"/>
    </source>
</evidence>
<dbReference type="Ensembl" id="ENSHCOT00000000665.1">
    <property type="protein sequence ID" value="ENSHCOP00000008223.1"/>
    <property type="gene ID" value="ENSHCOG00000010430.1"/>
</dbReference>
<dbReference type="GO" id="GO:0005524">
    <property type="term" value="F:ATP binding"/>
    <property type="evidence" value="ECO:0007669"/>
    <property type="project" value="InterPro"/>
</dbReference>
<evidence type="ECO:0000259" key="3">
    <source>
        <dbReference type="Pfam" id="PF00005"/>
    </source>
</evidence>
<dbReference type="Proteomes" id="UP000264820">
    <property type="component" value="Unplaced"/>
</dbReference>
<keyword evidence="2" id="KW-0813">Transport</keyword>
<name>A0A3Q2XTF0_HIPCM</name>
<dbReference type="InterPro" id="IPR050153">
    <property type="entry name" value="Metal_Ion_Import_ABC"/>
</dbReference>